<evidence type="ECO:0000313" key="4">
    <source>
        <dbReference type="Proteomes" id="UP000322822"/>
    </source>
</evidence>
<dbReference type="OrthoDB" id="8955040at2"/>
<proteinExistence type="predicted"/>
<dbReference type="AlphaFoldDB" id="A0A5P2H167"/>
<dbReference type="EMBL" id="CP044065">
    <property type="protein sequence ID" value="QET01285.1"/>
    <property type="molecule type" value="Genomic_DNA"/>
</dbReference>
<protein>
    <submittedName>
        <fullName evidence="3">Uncharacterized protein</fullName>
    </submittedName>
</protein>
<keyword evidence="2" id="KW-0732">Signal</keyword>
<name>A0A5P2H167_9BURK</name>
<dbReference type="Proteomes" id="UP000322822">
    <property type="component" value="Chromosome 1"/>
</dbReference>
<feature type="region of interest" description="Disordered" evidence="1">
    <location>
        <begin position="400"/>
        <end position="430"/>
    </location>
</feature>
<feature type="chain" id="PRO_5024798861" evidence="2">
    <location>
        <begin position="24"/>
        <end position="430"/>
    </location>
</feature>
<sequence>MTLASKLAAGMLSAVATAGTALAQGAAETKPVTYRGPLSFGGTAVVTVDAPSAGKVHVRFEDAPSGLRGAIVGSYTVRHGEYTARQFVADNDAPPPETMTARLRGVTFRFTRDADKLSGGLSGLPNADAAGTATSRGTRLAGVLHASAATELPAVASIAGVYYYVRHREGAAPVRTSPGGLDAGQLRIERSGAIWECQGKDCLAAAAGASQPARKLEPADQTRWPGVFTVIADGRPAGRLHVSGKPGDLALYMGDVGRPDGATLPATDGASGIVVMRSAEHVPAALPDGRWRCQHPNMRLDPQTGGQVHRGTLHTETLDMTGPSVRNRHLNRPVRTLPDSAQGLPGGAAPAEANGLQWVRWTPQRDQVFLPLAADTMAYQLRSTAPASFADQMGVCHRQRAGASRATKRSADRKTKGSSGRAAARTQIQR</sequence>
<evidence type="ECO:0000256" key="1">
    <source>
        <dbReference type="SAM" id="MobiDB-lite"/>
    </source>
</evidence>
<feature type="signal peptide" evidence="2">
    <location>
        <begin position="1"/>
        <end position="23"/>
    </location>
</feature>
<accession>A0A5P2H167</accession>
<reference evidence="3 4" key="1">
    <citation type="submission" date="2019-09" db="EMBL/GenBank/DDBJ databases">
        <title>FDA dAtabase for Regulatory Grade micrObial Sequences (FDA-ARGOS): Supporting development and validation of Infectious Disease Dx tests.</title>
        <authorList>
            <person name="Sciortino C."/>
            <person name="Tallon L."/>
            <person name="Sadzewicz L."/>
            <person name="Vavikolanu K."/>
            <person name="Mehta A."/>
            <person name="Aluvathingal J."/>
            <person name="Nadendla S."/>
            <person name="Nandy P."/>
            <person name="Geyer C."/>
            <person name="Yan Y."/>
            <person name="Sichtig H."/>
        </authorList>
    </citation>
    <scope>NUCLEOTIDE SEQUENCE [LARGE SCALE GENOMIC DNA]</scope>
    <source>
        <strain evidence="3 4">FDAARGOS_664</strain>
    </source>
</reference>
<organism evidence="3 4">
    <name type="scientific">Cupriavidus pauculus</name>
    <dbReference type="NCBI Taxonomy" id="82633"/>
    <lineage>
        <taxon>Bacteria</taxon>
        <taxon>Pseudomonadati</taxon>
        <taxon>Pseudomonadota</taxon>
        <taxon>Betaproteobacteria</taxon>
        <taxon>Burkholderiales</taxon>
        <taxon>Burkholderiaceae</taxon>
        <taxon>Cupriavidus</taxon>
    </lineage>
</organism>
<evidence type="ECO:0000313" key="3">
    <source>
        <dbReference type="EMBL" id="QET01285.1"/>
    </source>
</evidence>
<dbReference type="RefSeq" id="WP_150371341.1">
    <property type="nucleotide sequence ID" value="NZ_CP044065.1"/>
</dbReference>
<gene>
    <name evidence="3" type="ORF">FOB72_04030</name>
</gene>
<evidence type="ECO:0000256" key="2">
    <source>
        <dbReference type="SAM" id="SignalP"/>
    </source>
</evidence>